<sequence>MTDFSIPVRKYSFYTMLELAPQGFDMVKAPTLMDKWKHVSSEGRIHLMFSNTIDNRLVMKVVSQPYLQELEVIDFCTLRDSFVGFSQEPFQFSAKAPSISCKYLVRNDDMIVVRRFQLGFHNGVDFVQARDILHKLGFVVKPAVTTRTNTVVSQSQSFFFPQNQTTQALNNNFSFYNPAPSNNANPWQNSQQNMFQSNNNMDFFLSQSTPVQAAKGTSFQERMQTMVTQQTPEPSIEREKEKEQELEHPFNNIREVEQLFQKPNLQSLQKQEQVQLPDTTASKLMSSKKVGSDTIPEASKGDCDETPKNTMELVTMEKIRSKIKDPDFMAWVRSVKYTRIPFQSD</sequence>
<name>A0ABX6EU49_KLUMA</name>
<dbReference type="EMBL" id="CP015057">
    <property type="protein sequence ID" value="QGN15813.1"/>
    <property type="molecule type" value="Genomic_DNA"/>
</dbReference>
<proteinExistence type="predicted"/>
<gene>
    <name evidence="2" type="primary">REC114</name>
    <name evidence="2" type="ORF">FIM1_2509</name>
</gene>
<dbReference type="Proteomes" id="UP000422736">
    <property type="component" value="Chromosome 4"/>
</dbReference>
<reference evidence="2 3" key="2">
    <citation type="submission" date="2019-11" db="EMBL/GenBank/DDBJ databases">
        <authorList>
            <person name="Lu H."/>
        </authorList>
    </citation>
    <scope>NUCLEOTIDE SEQUENCE [LARGE SCALE GENOMIC DNA]</scope>
    <source>
        <strain evidence="2 3">FIM1</strain>
    </source>
</reference>
<evidence type="ECO:0000313" key="2">
    <source>
        <dbReference type="EMBL" id="QGN15813.1"/>
    </source>
</evidence>
<evidence type="ECO:0000313" key="3">
    <source>
        <dbReference type="Proteomes" id="UP000422736"/>
    </source>
</evidence>
<accession>A0ABX6EU49</accession>
<evidence type="ECO:0000256" key="1">
    <source>
        <dbReference type="SAM" id="MobiDB-lite"/>
    </source>
</evidence>
<dbReference type="InterPro" id="IPR004354">
    <property type="entry name" value="Meiotic_Rec114"/>
</dbReference>
<organism evidence="2 3">
    <name type="scientific">Kluyveromyces marxianus</name>
    <name type="common">Yeast</name>
    <name type="synonym">Candida kefyr</name>
    <dbReference type="NCBI Taxonomy" id="4911"/>
    <lineage>
        <taxon>Eukaryota</taxon>
        <taxon>Fungi</taxon>
        <taxon>Dikarya</taxon>
        <taxon>Ascomycota</taxon>
        <taxon>Saccharomycotina</taxon>
        <taxon>Saccharomycetes</taxon>
        <taxon>Saccharomycetales</taxon>
        <taxon>Saccharomycetaceae</taxon>
        <taxon>Kluyveromyces</taxon>
    </lineage>
</organism>
<protein>
    <submittedName>
        <fullName evidence="2">Meiotic recombination protein</fullName>
    </submittedName>
</protein>
<keyword evidence="3" id="KW-1185">Reference proteome</keyword>
<feature type="region of interest" description="Disordered" evidence="1">
    <location>
        <begin position="284"/>
        <end position="308"/>
    </location>
</feature>
<reference evidence="2 3" key="1">
    <citation type="submission" date="2016-03" db="EMBL/GenBank/DDBJ databases">
        <title>How can Kluyveromyces marxianus grow so fast - potential evolutionary course in Saccharomyces Complex revealed by comparative genomics.</title>
        <authorList>
            <person name="Mo W."/>
            <person name="Lu W."/>
            <person name="Yang X."/>
            <person name="Qi J."/>
            <person name="Lv H."/>
        </authorList>
    </citation>
    <scope>NUCLEOTIDE SEQUENCE [LARGE SCALE GENOMIC DNA]</scope>
    <source>
        <strain evidence="2 3">FIM1</strain>
    </source>
</reference>
<dbReference type="Pfam" id="PF03525">
    <property type="entry name" value="Meiotic_rec114"/>
    <property type="match status" value="1"/>
</dbReference>